<keyword evidence="5" id="KW-0670">Pyruvate</keyword>
<dbReference type="HOGENOM" id="CLU_059964_1_0_5"/>
<protein>
    <submittedName>
        <fullName evidence="8">2,4-dihydroxyhept-2-ene-1,7-dioic acid aldolase</fullName>
        <ecNumber evidence="8">4.1.2.-</ecNumber>
    </submittedName>
</protein>
<dbReference type="InterPro" id="IPR050251">
    <property type="entry name" value="HpcH-HpaI_aldolase"/>
</dbReference>
<comment type="catalytic activity">
    <reaction evidence="6">
        <text>D-glyceraldehyde + pyruvate = 2-dehydro-3-deoxy-L-galactonate</text>
        <dbReference type="Rhea" id="RHEA:80055"/>
        <dbReference type="ChEBI" id="CHEBI:15361"/>
        <dbReference type="ChEBI" id="CHEBI:17378"/>
        <dbReference type="ChEBI" id="CHEBI:75545"/>
    </reaction>
</comment>
<dbReference type="Pfam" id="PF03328">
    <property type="entry name" value="HpcH_HpaI"/>
    <property type="match status" value="1"/>
</dbReference>
<evidence type="ECO:0000256" key="3">
    <source>
        <dbReference type="ARBA" id="ARBA00022723"/>
    </source>
</evidence>
<feature type="domain" description="HpcH/HpaI aldolase/citrate lyase" evidence="7">
    <location>
        <begin position="18"/>
        <end position="245"/>
    </location>
</feature>
<geneLocation type="plasmid" evidence="9">
    <name>sym pNGR234b</name>
</geneLocation>
<gene>
    <name evidence="8" type="primary">hpaI2</name>
    <name evidence="8" type="ordered locus">NGR_b20170</name>
</gene>
<sequence length="268" mass="28100">MPAPTNLFKQALREGRAQIGLWQALANPYTVEICAGAGYDWLLLDAEHAPNDIPLLVSQLQAMKGTASNAVIRPPIGETYIVKQLLDIGAHTLLIPMVDSKELAETMVKAVRYPPQGVRGIGAALARASAFNRIPDYLQTANDEICLLLQVESRAGLAALDSIASTDGVDGVFIGPADLAADMGFLGKPGAPEVQAAVEASLLRIQSHGKAAGILTGDLALAKRYLELGATFVAIGNDVTLLANATSQLLRDFEEASPASGAASGRVY</sequence>
<keyword evidence="9" id="KW-1185">Reference proteome</keyword>
<dbReference type="PATRIC" id="fig|394.7.peg.2437"/>
<dbReference type="EC" id="4.1.2.-" evidence="8"/>
<evidence type="ECO:0000256" key="4">
    <source>
        <dbReference type="ARBA" id="ARBA00023239"/>
    </source>
</evidence>
<proteinExistence type="inferred from homology"/>
<keyword evidence="8" id="KW-0614">Plasmid</keyword>
<dbReference type="InterPro" id="IPR040442">
    <property type="entry name" value="Pyrv_kinase-like_dom_sf"/>
</dbReference>
<dbReference type="SUPFAM" id="SSF51621">
    <property type="entry name" value="Phosphoenolpyruvate/pyruvate domain"/>
    <property type="match status" value="1"/>
</dbReference>
<reference evidence="9" key="1">
    <citation type="journal article" date="2004" name="J. Bacteriol.">
        <title>An evolutionary hot spot: the pNGR234b replicon of Rhizobium sp. strain NGR234.</title>
        <authorList>
            <person name="Streit W.R."/>
            <person name="Schmitz R.A."/>
            <person name="Perret X."/>
            <person name="Staehelin C."/>
            <person name="Deakin W.J."/>
            <person name="Raasch C."/>
            <person name="Liesegang H."/>
            <person name="Broughton W.J."/>
        </authorList>
    </citation>
    <scope>NUCLEOTIDE SEQUENCE [LARGE SCALE GENOMIC DNA]</scope>
    <source>
        <strain evidence="9">NBRC 101917 / NGR234</strain>
    </source>
</reference>
<dbReference type="GO" id="GO:0046872">
    <property type="term" value="F:metal ion binding"/>
    <property type="evidence" value="ECO:0007669"/>
    <property type="project" value="UniProtKB-KW"/>
</dbReference>
<dbReference type="InterPro" id="IPR015813">
    <property type="entry name" value="Pyrv/PenolPyrv_kinase-like_dom"/>
</dbReference>
<dbReference type="Gene3D" id="3.20.20.60">
    <property type="entry name" value="Phosphoenolpyruvate-binding domains"/>
    <property type="match status" value="1"/>
</dbReference>
<dbReference type="GO" id="GO:0005737">
    <property type="term" value="C:cytoplasm"/>
    <property type="evidence" value="ECO:0007669"/>
    <property type="project" value="UniProtKB-ARBA"/>
</dbReference>
<dbReference type="GO" id="GO:0016832">
    <property type="term" value="F:aldehyde-lyase activity"/>
    <property type="evidence" value="ECO:0007669"/>
    <property type="project" value="TreeGrafter"/>
</dbReference>
<dbReference type="GO" id="GO:0010124">
    <property type="term" value="P:phenylacetate catabolic process"/>
    <property type="evidence" value="ECO:0007669"/>
    <property type="project" value="InterPro"/>
</dbReference>
<dbReference type="KEGG" id="rhi:NGR_b20170"/>
<keyword evidence="3" id="KW-0479">Metal-binding</keyword>
<evidence type="ECO:0000313" key="8">
    <source>
        <dbReference type="EMBL" id="ACP23464.1"/>
    </source>
</evidence>
<dbReference type="Proteomes" id="UP000001054">
    <property type="component" value="Plasmid pNGR234b"/>
</dbReference>
<accession>C3KM28</accession>
<dbReference type="PANTHER" id="PTHR30502:SF4">
    <property type="entry name" value="5-KETO-4-DEOXY-D-GLUCARATE ALDOLASE"/>
    <property type="match status" value="1"/>
</dbReference>
<comment type="cofactor">
    <cofactor evidence="1">
        <name>a divalent metal cation</name>
        <dbReference type="ChEBI" id="CHEBI:60240"/>
    </cofactor>
</comment>
<evidence type="ECO:0000256" key="2">
    <source>
        <dbReference type="ARBA" id="ARBA00005568"/>
    </source>
</evidence>
<dbReference type="InterPro" id="IPR005000">
    <property type="entry name" value="Aldolase/citrate-lyase_domain"/>
</dbReference>
<dbReference type="AlphaFoldDB" id="C3KM28"/>
<dbReference type="RefSeq" id="WP_015888084.1">
    <property type="nucleotide sequence ID" value="NC_012586.1"/>
</dbReference>
<reference evidence="8 9" key="2">
    <citation type="journal article" date="2009" name="Appl. Environ. Microbiol.">
        <title>Rhizobium sp. strain NGR234 possesses a remarkable number of secretion systems.</title>
        <authorList>
            <person name="Schmeisser C."/>
            <person name="Liesegang H."/>
            <person name="Krysciak D."/>
            <person name="Bakkou N."/>
            <person name="Le Quere A."/>
            <person name="Wollherr A."/>
            <person name="Heinemeyer I."/>
            <person name="Morgenstern B."/>
            <person name="Pommerening-Roeser A."/>
            <person name="Flores M."/>
            <person name="Palacios R."/>
            <person name="Brenner S."/>
            <person name="Gottschalk G."/>
            <person name="Schmitz R.A."/>
            <person name="Broughton W.J."/>
            <person name="Perret X."/>
            <person name="Strittmatter A.W."/>
            <person name="Streit W.R."/>
        </authorList>
    </citation>
    <scope>NUCLEOTIDE SEQUENCE [LARGE SCALE GENOMIC DNA]</scope>
    <source>
        <strain evidence="9">NBRC 101917 / NGR234</strain>
    </source>
</reference>
<dbReference type="EMBL" id="CP000874">
    <property type="protein sequence ID" value="ACP23464.1"/>
    <property type="molecule type" value="Genomic_DNA"/>
</dbReference>
<dbReference type="FunFam" id="3.20.20.60:FF:000004">
    <property type="entry name" value="5-keto-4-deoxy-D-glucarate aldolase"/>
    <property type="match status" value="1"/>
</dbReference>
<evidence type="ECO:0000313" key="9">
    <source>
        <dbReference type="Proteomes" id="UP000001054"/>
    </source>
</evidence>
<dbReference type="OrthoDB" id="9802624at2"/>
<evidence type="ECO:0000256" key="1">
    <source>
        <dbReference type="ARBA" id="ARBA00001968"/>
    </source>
</evidence>
<dbReference type="PANTHER" id="PTHR30502">
    <property type="entry name" value="2-KETO-3-DEOXY-L-RHAMNONATE ALDOLASE"/>
    <property type="match status" value="1"/>
</dbReference>
<evidence type="ECO:0000259" key="7">
    <source>
        <dbReference type="Pfam" id="PF03328"/>
    </source>
</evidence>
<evidence type="ECO:0000256" key="5">
    <source>
        <dbReference type="ARBA" id="ARBA00023317"/>
    </source>
</evidence>
<organism evidence="8 9">
    <name type="scientific">Sinorhizobium fredii (strain NBRC 101917 / NGR234)</name>
    <dbReference type="NCBI Taxonomy" id="394"/>
    <lineage>
        <taxon>Bacteria</taxon>
        <taxon>Pseudomonadati</taxon>
        <taxon>Pseudomonadota</taxon>
        <taxon>Alphaproteobacteria</taxon>
        <taxon>Hyphomicrobiales</taxon>
        <taxon>Rhizobiaceae</taxon>
        <taxon>Sinorhizobium/Ensifer group</taxon>
        <taxon>Sinorhizobium</taxon>
    </lineage>
</organism>
<dbReference type="NCBIfam" id="TIGR02311">
    <property type="entry name" value="HpaI"/>
    <property type="match status" value="1"/>
</dbReference>
<evidence type="ECO:0000256" key="6">
    <source>
        <dbReference type="ARBA" id="ARBA00045074"/>
    </source>
</evidence>
<keyword evidence="4 8" id="KW-0456">Lyase</keyword>
<comment type="similarity">
    <text evidence="2">Belongs to the HpcH/HpaI aldolase family.</text>
</comment>
<dbReference type="InterPro" id="IPR012689">
    <property type="entry name" value="HpaI"/>
</dbReference>
<name>C3KM28_SINFN</name>